<feature type="binding site" evidence="11">
    <location>
        <position position="303"/>
    </location>
    <ligand>
        <name>K(+)</name>
        <dbReference type="ChEBI" id="CHEBI:29103"/>
    </ligand>
</feature>
<feature type="transmembrane region" description="Helical" evidence="12">
    <location>
        <begin position="312"/>
        <end position="332"/>
    </location>
</feature>
<feature type="transmembrane region" description="Helical" evidence="12">
    <location>
        <begin position="259"/>
        <end position="279"/>
    </location>
</feature>
<feature type="transmembrane region" description="Helical" evidence="12">
    <location>
        <begin position="377"/>
        <end position="402"/>
    </location>
</feature>
<feature type="binding site" evidence="11">
    <location>
        <position position="419"/>
    </location>
    <ligand>
        <name>K(+)</name>
        <dbReference type="ChEBI" id="CHEBI:29103"/>
    </ligand>
</feature>
<accession>A0A0B5DZE4</accession>
<evidence type="ECO:0000313" key="13">
    <source>
        <dbReference type="EMBL" id="AJE45577.1"/>
    </source>
</evidence>
<dbReference type="EMBL" id="CP004393">
    <property type="protein sequence ID" value="AJE45577.1"/>
    <property type="molecule type" value="Genomic_DNA"/>
</dbReference>
<feature type="binding site" evidence="11">
    <location>
        <position position="103"/>
    </location>
    <ligand>
        <name>K(+)</name>
        <dbReference type="ChEBI" id="CHEBI:29103"/>
    </ligand>
</feature>
<feature type="binding site" evidence="11">
    <location>
        <position position="210"/>
    </location>
    <ligand>
        <name>K(+)</name>
        <dbReference type="ChEBI" id="CHEBI:29103"/>
    </ligand>
</feature>
<evidence type="ECO:0000256" key="12">
    <source>
        <dbReference type="SAM" id="Phobius"/>
    </source>
</evidence>
<keyword evidence="7 12" id="KW-1133">Transmembrane helix</keyword>
<evidence type="ECO:0000256" key="4">
    <source>
        <dbReference type="ARBA" id="ARBA00022538"/>
    </source>
</evidence>
<dbReference type="PANTHER" id="PTHR32024:SF3">
    <property type="entry name" value="TRK SYSTEM POTASSIUM UPTAKE PROTEIN"/>
    <property type="match status" value="1"/>
</dbReference>
<dbReference type="PIRSF" id="PIRSF006247">
    <property type="entry name" value="TrkH"/>
    <property type="match status" value="1"/>
</dbReference>
<comment type="subcellular location">
    <subcellularLocation>
        <location evidence="10">Cell inner membrane</location>
        <topology evidence="10">Multi-pass membrane protein</topology>
    </subcellularLocation>
    <subcellularLocation>
        <location evidence="1">Cell membrane</location>
        <topology evidence="1">Multi-pass membrane protein</topology>
    </subcellularLocation>
</comment>
<dbReference type="GO" id="GO:0046872">
    <property type="term" value="F:metal ion binding"/>
    <property type="evidence" value="ECO:0007669"/>
    <property type="project" value="UniProtKB-KW"/>
</dbReference>
<evidence type="ECO:0000256" key="2">
    <source>
        <dbReference type="ARBA" id="ARBA00022448"/>
    </source>
</evidence>
<dbReference type="AlphaFoldDB" id="A0A0B5DZE4"/>
<feature type="transmembrane region" description="Helical" evidence="12">
    <location>
        <begin position="226"/>
        <end position="247"/>
    </location>
</feature>
<dbReference type="KEGG" id="cid:P73_0862"/>
<feature type="transmembrane region" description="Helical" evidence="12">
    <location>
        <begin position="167"/>
        <end position="191"/>
    </location>
</feature>
<keyword evidence="8 10" id="KW-0406">Ion transport</keyword>
<comment type="function">
    <text evidence="10">Low-affinity potassium transport system. Interacts with Trk system potassium uptake protein TrkA.</text>
</comment>
<dbReference type="GO" id="GO:0015379">
    <property type="term" value="F:potassium:chloride symporter activity"/>
    <property type="evidence" value="ECO:0007669"/>
    <property type="project" value="InterPro"/>
</dbReference>
<evidence type="ECO:0000256" key="11">
    <source>
        <dbReference type="PIRSR" id="PIRSR006247-1"/>
    </source>
</evidence>
<gene>
    <name evidence="13" type="ORF">P73_0862</name>
</gene>
<comment type="similarity">
    <text evidence="10">Belongs to the TrkH potassium transport family.</text>
</comment>
<keyword evidence="6 10" id="KW-0630">Potassium</keyword>
<evidence type="ECO:0000256" key="8">
    <source>
        <dbReference type="ARBA" id="ARBA00023065"/>
    </source>
</evidence>
<dbReference type="InterPro" id="IPR003445">
    <property type="entry name" value="Cat_transpt"/>
</dbReference>
<evidence type="ECO:0000313" key="14">
    <source>
        <dbReference type="Proteomes" id="UP000031521"/>
    </source>
</evidence>
<dbReference type="HOGENOM" id="CLU_030708_0_1_5"/>
<evidence type="ECO:0000256" key="5">
    <source>
        <dbReference type="ARBA" id="ARBA00022692"/>
    </source>
</evidence>
<feature type="binding site" evidence="11">
    <location>
        <position position="420"/>
    </location>
    <ligand>
        <name>K(+)</name>
        <dbReference type="ChEBI" id="CHEBI:29103"/>
    </ligand>
</feature>
<keyword evidence="5 12" id="KW-0812">Transmembrane</keyword>
<keyword evidence="4 10" id="KW-0633">Potassium transport</keyword>
<evidence type="ECO:0000256" key="1">
    <source>
        <dbReference type="ARBA" id="ARBA00004651"/>
    </source>
</evidence>
<dbReference type="RefSeq" id="WP_043868626.1">
    <property type="nucleotide sequence ID" value="NZ_CP004393.1"/>
</dbReference>
<reference evidence="13 14" key="1">
    <citation type="journal article" date="2014" name="Int. J. Syst. Evol. Microbiol.">
        <title>Celeribacter indicus sp. nov., a polycyclic aromatic hydrocarbon-degrading bacterium from deep-sea sediment and reclassification of Huaishuia halophila as Celeribacter halophilus comb. nov.</title>
        <authorList>
            <person name="Lai Q."/>
            <person name="Cao J."/>
            <person name="Yuan J."/>
            <person name="Li F."/>
            <person name="Shao Z."/>
        </authorList>
    </citation>
    <scope>NUCLEOTIDE SEQUENCE [LARGE SCALE GENOMIC DNA]</scope>
    <source>
        <strain evidence="13">P73</strain>
    </source>
</reference>
<feature type="transmembrane region" description="Helical" evidence="12">
    <location>
        <begin position="443"/>
        <end position="468"/>
    </location>
</feature>
<dbReference type="InterPro" id="IPR004772">
    <property type="entry name" value="TrkH"/>
</dbReference>
<organism evidence="13 14">
    <name type="scientific">Celeribacter indicus</name>
    <dbReference type="NCBI Taxonomy" id="1208324"/>
    <lineage>
        <taxon>Bacteria</taxon>
        <taxon>Pseudomonadati</taxon>
        <taxon>Pseudomonadota</taxon>
        <taxon>Alphaproteobacteria</taxon>
        <taxon>Rhodobacterales</taxon>
        <taxon>Roseobacteraceae</taxon>
        <taxon>Celeribacter</taxon>
    </lineage>
</organism>
<keyword evidence="3 10" id="KW-1003">Cell membrane</keyword>
<dbReference type="PANTHER" id="PTHR32024">
    <property type="entry name" value="TRK SYSTEM POTASSIUM UPTAKE PROTEIN TRKG-RELATED"/>
    <property type="match status" value="1"/>
</dbReference>
<evidence type="ECO:0000256" key="7">
    <source>
        <dbReference type="ARBA" id="ARBA00022989"/>
    </source>
</evidence>
<keyword evidence="10" id="KW-0997">Cell inner membrane</keyword>
<evidence type="ECO:0000256" key="6">
    <source>
        <dbReference type="ARBA" id="ARBA00022958"/>
    </source>
</evidence>
<dbReference type="STRING" id="1208324.P73_0862"/>
<feature type="transmembrane region" description="Helical" evidence="12">
    <location>
        <begin position="64"/>
        <end position="85"/>
    </location>
</feature>
<evidence type="ECO:0000256" key="10">
    <source>
        <dbReference type="PIRNR" id="PIRNR006247"/>
    </source>
</evidence>
<keyword evidence="2 10" id="KW-0813">Transport</keyword>
<evidence type="ECO:0000256" key="3">
    <source>
        <dbReference type="ARBA" id="ARBA00022475"/>
    </source>
</evidence>
<feature type="transmembrane region" description="Helical" evidence="12">
    <location>
        <begin position="7"/>
        <end position="30"/>
    </location>
</feature>
<feature type="transmembrane region" description="Helical" evidence="12">
    <location>
        <begin position="119"/>
        <end position="146"/>
    </location>
</feature>
<proteinExistence type="inferred from homology"/>
<dbReference type="Pfam" id="PF02386">
    <property type="entry name" value="TrkH"/>
    <property type="match status" value="1"/>
</dbReference>
<sequence length="475" mass="50733">MSFVIFINGLVMVAFAVLMGGVAVGFPATAPVFEEPGFLFGFLGGALVLAATPRAEHLRPLHTFLLTSSVWMTAAICGAGPLYFYGLPLTDAFFEAMSGITTTGSTVMTGLDRVPHGVILWRAILQAVGGVGFIVTGIALLPILKVGGMQLFRSESSETGERELRNATMFASATLQIYFALIFLCGLLYLLGGMSPFDAATHAMTTLSTGGYSGYDASFGHFTSPFLQWVCTLFMLAGALPFSWYIRGIRRRVWQSEQVVAMLRSLGVTILVLTLWLILRQERAPFEALRLVAFNVVSVVTTTGYATTDYTLWGPFAVATFVVLTAVGGSTGSTAGGAKAMRWLVAGRAMIAQIRQSHAPHRVTFVKYQGRRVDPDALSGVISFFVLFAATFGVLASLLSFLGLDMETATSGALTALANVGPGVGDIIGPAGNFATLDTAPKLVLIFGMYVGRLEMATVYALLAPLFWRELVASR</sequence>
<protein>
    <recommendedName>
        <fullName evidence="10">Trk system potassium uptake protein</fullName>
    </recommendedName>
</protein>
<feature type="transmembrane region" description="Helical" evidence="12">
    <location>
        <begin position="36"/>
        <end position="52"/>
    </location>
</feature>
<dbReference type="GO" id="GO:0005886">
    <property type="term" value="C:plasma membrane"/>
    <property type="evidence" value="ECO:0007669"/>
    <property type="project" value="UniProtKB-SubCell"/>
</dbReference>
<name>A0A0B5DZE4_9RHOB</name>
<dbReference type="OrthoDB" id="9810952at2"/>
<keyword evidence="11" id="KW-0479">Metal-binding</keyword>
<keyword evidence="14" id="KW-1185">Reference proteome</keyword>
<keyword evidence="9 10" id="KW-0472">Membrane</keyword>
<feature type="binding site" evidence="11">
    <location>
        <position position="102"/>
    </location>
    <ligand>
        <name>K(+)</name>
        <dbReference type="ChEBI" id="CHEBI:29103"/>
    </ligand>
</feature>
<feature type="binding site" evidence="11">
    <location>
        <position position="302"/>
    </location>
    <ligand>
        <name>K(+)</name>
        <dbReference type="ChEBI" id="CHEBI:29103"/>
    </ligand>
</feature>
<dbReference type="Proteomes" id="UP000031521">
    <property type="component" value="Chromosome"/>
</dbReference>
<evidence type="ECO:0000256" key="9">
    <source>
        <dbReference type="ARBA" id="ARBA00023136"/>
    </source>
</evidence>